<dbReference type="EMBL" id="GBRH01167011">
    <property type="protein sequence ID" value="JAE30885.1"/>
    <property type="molecule type" value="Transcribed_RNA"/>
</dbReference>
<evidence type="ECO:0000313" key="2">
    <source>
        <dbReference type="EMBL" id="JAE30885.1"/>
    </source>
</evidence>
<protein>
    <submittedName>
        <fullName evidence="2">Uncharacterized protein</fullName>
    </submittedName>
</protein>
<feature type="region of interest" description="Disordered" evidence="1">
    <location>
        <begin position="1"/>
        <end position="35"/>
    </location>
</feature>
<accession>A0A0A9H0X5</accession>
<feature type="compositionally biased region" description="Basic and acidic residues" evidence="1">
    <location>
        <begin position="1"/>
        <end position="10"/>
    </location>
</feature>
<sequence length="35" mass="3699">MVRISGEDGRFQVPPVQDGGEGHACQPMSTPRSTA</sequence>
<evidence type="ECO:0000256" key="1">
    <source>
        <dbReference type="SAM" id="MobiDB-lite"/>
    </source>
</evidence>
<proteinExistence type="predicted"/>
<dbReference type="AlphaFoldDB" id="A0A0A9H0X5"/>
<reference evidence="2" key="1">
    <citation type="submission" date="2014-09" db="EMBL/GenBank/DDBJ databases">
        <authorList>
            <person name="Magalhaes I.L.F."/>
            <person name="Oliveira U."/>
            <person name="Santos F.R."/>
            <person name="Vidigal T.H.D.A."/>
            <person name="Brescovit A.D."/>
            <person name="Santos A.J."/>
        </authorList>
    </citation>
    <scope>NUCLEOTIDE SEQUENCE</scope>
    <source>
        <tissue evidence="2">Shoot tissue taken approximately 20 cm above the soil surface</tissue>
    </source>
</reference>
<name>A0A0A9H0X5_ARUDO</name>
<reference evidence="2" key="2">
    <citation type="journal article" date="2015" name="Data Brief">
        <title>Shoot transcriptome of the giant reed, Arundo donax.</title>
        <authorList>
            <person name="Barrero R.A."/>
            <person name="Guerrero F.D."/>
            <person name="Moolhuijzen P."/>
            <person name="Goolsby J.A."/>
            <person name="Tidwell J."/>
            <person name="Bellgard S.E."/>
            <person name="Bellgard M.I."/>
        </authorList>
    </citation>
    <scope>NUCLEOTIDE SEQUENCE</scope>
    <source>
        <tissue evidence="2">Shoot tissue taken approximately 20 cm above the soil surface</tissue>
    </source>
</reference>
<organism evidence="2">
    <name type="scientific">Arundo donax</name>
    <name type="common">Giant reed</name>
    <name type="synonym">Donax arundinaceus</name>
    <dbReference type="NCBI Taxonomy" id="35708"/>
    <lineage>
        <taxon>Eukaryota</taxon>
        <taxon>Viridiplantae</taxon>
        <taxon>Streptophyta</taxon>
        <taxon>Embryophyta</taxon>
        <taxon>Tracheophyta</taxon>
        <taxon>Spermatophyta</taxon>
        <taxon>Magnoliopsida</taxon>
        <taxon>Liliopsida</taxon>
        <taxon>Poales</taxon>
        <taxon>Poaceae</taxon>
        <taxon>PACMAD clade</taxon>
        <taxon>Arundinoideae</taxon>
        <taxon>Arundineae</taxon>
        <taxon>Arundo</taxon>
    </lineage>
</organism>